<dbReference type="CDD" id="cd06127">
    <property type="entry name" value="DEDDh"/>
    <property type="match status" value="1"/>
</dbReference>
<organism evidence="1">
    <name type="scientific">viral metagenome</name>
    <dbReference type="NCBI Taxonomy" id="1070528"/>
    <lineage>
        <taxon>unclassified sequences</taxon>
        <taxon>metagenomes</taxon>
        <taxon>organismal metagenomes</taxon>
    </lineage>
</organism>
<reference evidence="1" key="1">
    <citation type="journal article" date="2020" name="Nature">
        <title>Giant virus diversity and host interactions through global metagenomics.</title>
        <authorList>
            <person name="Schulz F."/>
            <person name="Roux S."/>
            <person name="Paez-Espino D."/>
            <person name="Jungbluth S."/>
            <person name="Walsh D.A."/>
            <person name="Denef V.J."/>
            <person name="McMahon K.D."/>
            <person name="Konstantinidis K.T."/>
            <person name="Eloe-Fadrosh E.A."/>
            <person name="Kyrpides N.C."/>
            <person name="Woyke T."/>
        </authorList>
    </citation>
    <scope>NUCLEOTIDE SEQUENCE</scope>
    <source>
        <strain evidence="1">GVMAG-M-3300009161-52</strain>
    </source>
</reference>
<dbReference type="GO" id="GO:0003676">
    <property type="term" value="F:nucleic acid binding"/>
    <property type="evidence" value="ECO:0007669"/>
    <property type="project" value="InterPro"/>
</dbReference>
<dbReference type="AlphaFoldDB" id="A0A6C0EYC2"/>
<dbReference type="SUPFAM" id="SSF53098">
    <property type="entry name" value="Ribonuclease H-like"/>
    <property type="match status" value="1"/>
</dbReference>
<sequence>MSKSISKISALEILKGKNVFVFDTETTGLPMRAPGGWGSYWEFNLNDKYDSSRIVSIAWSSIKDYDREHIDSDAIEYHIRYPEGFKDIPTSHIHGITIHEALKNGIPFGLILDNGGLGAALLNAEYIVAHNVGFDYHILMNELYRLTIDNDNVSDTTINTTINTNTNNSNIPISLRTREMAYECIMHLINLKVNKKVICTGEISTPICKMGFPSKNNYLGKKETFKMPKMSELYKFYYGKEFENAHSANGDVKALLEIMKCL</sequence>
<accession>A0A6C0EYC2</accession>
<proteinExistence type="predicted"/>
<dbReference type="Gene3D" id="3.30.420.10">
    <property type="entry name" value="Ribonuclease H-like superfamily/Ribonuclease H"/>
    <property type="match status" value="1"/>
</dbReference>
<evidence type="ECO:0008006" key="2">
    <source>
        <dbReference type="Google" id="ProtNLM"/>
    </source>
</evidence>
<name>A0A6C0EYC2_9ZZZZ</name>
<dbReference type="InterPro" id="IPR036397">
    <property type="entry name" value="RNaseH_sf"/>
</dbReference>
<evidence type="ECO:0000313" key="1">
    <source>
        <dbReference type="EMBL" id="QHT34018.1"/>
    </source>
</evidence>
<dbReference type="InterPro" id="IPR012337">
    <property type="entry name" value="RNaseH-like_sf"/>
</dbReference>
<protein>
    <recommendedName>
        <fullName evidence="2">Exonuclease domain-containing protein</fullName>
    </recommendedName>
</protein>
<dbReference type="EMBL" id="MN738983">
    <property type="protein sequence ID" value="QHT34018.1"/>
    <property type="molecule type" value="Genomic_DNA"/>
</dbReference>